<dbReference type="Pfam" id="PF04818">
    <property type="entry name" value="CID"/>
    <property type="match status" value="1"/>
</dbReference>
<dbReference type="PANTHER" id="PTHR12550">
    <property type="entry name" value="HEPATOMA-DERIVED GROWTH FACTOR-RELATED"/>
    <property type="match status" value="1"/>
</dbReference>
<dbReference type="PROSITE" id="PS51391">
    <property type="entry name" value="CID"/>
    <property type="match status" value="1"/>
</dbReference>
<dbReference type="InterPro" id="IPR006569">
    <property type="entry name" value="CID_dom"/>
</dbReference>
<organism evidence="3">
    <name type="scientific">Nicotiana tabacum</name>
    <name type="common">Common tobacco</name>
    <dbReference type="NCBI Taxonomy" id="4097"/>
    <lineage>
        <taxon>Eukaryota</taxon>
        <taxon>Viridiplantae</taxon>
        <taxon>Streptophyta</taxon>
        <taxon>Embryophyta</taxon>
        <taxon>Tracheophyta</taxon>
        <taxon>Spermatophyta</taxon>
        <taxon>Magnoliopsida</taxon>
        <taxon>eudicotyledons</taxon>
        <taxon>Gunneridae</taxon>
        <taxon>Pentapetalae</taxon>
        <taxon>asterids</taxon>
        <taxon>lamiids</taxon>
        <taxon>Solanales</taxon>
        <taxon>Solanaceae</taxon>
        <taxon>Nicotianoideae</taxon>
        <taxon>Nicotianeae</taxon>
        <taxon>Nicotiana</taxon>
    </lineage>
</organism>
<dbReference type="GO" id="GO:0006397">
    <property type="term" value="P:mRNA processing"/>
    <property type="evidence" value="ECO:0007669"/>
    <property type="project" value="UniProtKB-KW"/>
</dbReference>
<evidence type="ECO:0000256" key="1">
    <source>
        <dbReference type="ARBA" id="ARBA00022664"/>
    </source>
</evidence>
<reference evidence="3" key="1">
    <citation type="submission" date="2025-08" db="UniProtKB">
        <authorList>
            <consortium name="RefSeq"/>
        </authorList>
    </citation>
    <scope>IDENTIFICATION</scope>
</reference>
<dbReference type="RefSeq" id="XP_016438474.1">
    <property type="nucleotide sequence ID" value="XM_016582988.1"/>
</dbReference>
<dbReference type="PaxDb" id="4097-A0A1S3XFD1"/>
<feature type="domain" description="CID" evidence="2">
    <location>
        <begin position="1"/>
        <end position="103"/>
    </location>
</feature>
<dbReference type="SMART" id="SM00582">
    <property type="entry name" value="RPR"/>
    <property type="match status" value="1"/>
</dbReference>
<dbReference type="STRING" id="4097.A0A1S3XFD1"/>
<gene>
    <name evidence="3" type="primary">LOC107764425</name>
</gene>
<evidence type="ECO:0000259" key="2">
    <source>
        <dbReference type="PROSITE" id="PS51391"/>
    </source>
</evidence>
<dbReference type="PANTHER" id="PTHR12550:SF70">
    <property type="entry name" value="JIL-1 ANCHORING AND STABILIZING PROTEIN, ISOFORM A"/>
    <property type="match status" value="1"/>
</dbReference>
<keyword evidence="1" id="KW-0507">mRNA processing</keyword>
<sequence length="174" mass="19880">MQVVELLIRKLENEASFHRRVDLFFLVDSITQCSHSHKGIAGASYIPAVQAALPRLLGAAAPPGVGARENRRQCLKVLRLWLERKIYPDSLLRRHMDDIGAANDDSSGGLSFRRPSRAERAIDDPIREMEGMLVDEYGRLSTYFHLCSFEIFLAMNFIKRMLLTFIWLSWESGK</sequence>
<name>A0A1S3XFD1_TOBAC</name>
<dbReference type="OrthoDB" id="1748775at2759"/>
<dbReference type="Gene3D" id="1.25.40.90">
    <property type="match status" value="1"/>
</dbReference>
<accession>A0A1S3XFD1</accession>
<evidence type="ECO:0000313" key="3">
    <source>
        <dbReference type="RefSeq" id="XP_016438474.1"/>
    </source>
</evidence>
<dbReference type="KEGG" id="nta:107764425"/>
<dbReference type="InterPro" id="IPR008942">
    <property type="entry name" value="ENTH_VHS"/>
</dbReference>
<proteinExistence type="predicted"/>
<dbReference type="AlphaFoldDB" id="A0A1S3XFD1"/>
<protein>
    <submittedName>
        <fullName evidence="3">ENHANCER OF AG-4 protein 2-like</fullName>
    </submittedName>
</protein>
<dbReference type="GO" id="GO:0005634">
    <property type="term" value="C:nucleus"/>
    <property type="evidence" value="ECO:0007669"/>
    <property type="project" value="UniProtKB-ARBA"/>
</dbReference>